<evidence type="ECO:0000313" key="2">
    <source>
        <dbReference type="EMBL" id="VEL23003.1"/>
    </source>
</evidence>
<keyword evidence="3" id="KW-1185">Reference proteome</keyword>
<protein>
    <submittedName>
        <fullName evidence="2">Uncharacterized protein</fullName>
    </submittedName>
</protein>
<gene>
    <name evidence="2" type="ORF">PXEA_LOCUS16443</name>
</gene>
<feature type="region of interest" description="Disordered" evidence="1">
    <location>
        <begin position="1"/>
        <end position="80"/>
    </location>
</feature>
<feature type="compositionally biased region" description="Acidic residues" evidence="1">
    <location>
        <begin position="60"/>
        <end position="73"/>
    </location>
</feature>
<proteinExistence type="predicted"/>
<comment type="caution">
    <text evidence="2">The sequence shown here is derived from an EMBL/GenBank/DDBJ whole genome shotgun (WGS) entry which is preliminary data.</text>
</comment>
<organism evidence="2 3">
    <name type="scientific">Protopolystoma xenopodis</name>
    <dbReference type="NCBI Taxonomy" id="117903"/>
    <lineage>
        <taxon>Eukaryota</taxon>
        <taxon>Metazoa</taxon>
        <taxon>Spiralia</taxon>
        <taxon>Lophotrochozoa</taxon>
        <taxon>Platyhelminthes</taxon>
        <taxon>Monogenea</taxon>
        <taxon>Polyopisthocotylea</taxon>
        <taxon>Polystomatidea</taxon>
        <taxon>Polystomatidae</taxon>
        <taxon>Protopolystoma</taxon>
    </lineage>
</organism>
<feature type="compositionally biased region" description="Polar residues" evidence="1">
    <location>
        <begin position="37"/>
        <end position="49"/>
    </location>
</feature>
<accession>A0A448WY35</accession>
<name>A0A448WY35_9PLAT</name>
<evidence type="ECO:0000256" key="1">
    <source>
        <dbReference type="SAM" id="MobiDB-lite"/>
    </source>
</evidence>
<reference evidence="2" key="1">
    <citation type="submission" date="2018-11" db="EMBL/GenBank/DDBJ databases">
        <authorList>
            <consortium name="Pathogen Informatics"/>
        </authorList>
    </citation>
    <scope>NUCLEOTIDE SEQUENCE</scope>
</reference>
<dbReference type="EMBL" id="CAAALY010059515">
    <property type="protein sequence ID" value="VEL23003.1"/>
    <property type="molecule type" value="Genomic_DNA"/>
</dbReference>
<evidence type="ECO:0000313" key="3">
    <source>
        <dbReference type="Proteomes" id="UP000784294"/>
    </source>
</evidence>
<dbReference type="Proteomes" id="UP000784294">
    <property type="component" value="Unassembled WGS sequence"/>
</dbReference>
<feature type="compositionally biased region" description="Polar residues" evidence="1">
    <location>
        <begin position="1"/>
        <end position="15"/>
    </location>
</feature>
<dbReference type="AlphaFoldDB" id="A0A448WY35"/>
<sequence length="143" mass="16211">MLVSSVTKSEISSENLRPKVSLGQRLDTSRSRPDTETAATSGDKQSISEVSRPDRRRWEEDDDADDDAYEEGGDSITFRAGGKTTENASFRVTPRLDYLALLSYIIILMHNIRRIFSSFDVPLSLFIKFCVQYHLHFFNATAL</sequence>